<feature type="domain" description="EAL" evidence="2">
    <location>
        <begin position="268"/>
        <end position="521"/>
    </location>
</feature>
<organism evidence="3 4">
    <name type="scientific">Hansschlegelia beijingensis</name>
    <dbReference type="NCBI Taxonomy" id="1133344"/>
    <lineage>
        <taxon>Bacteria</taxon>
        <taxon>Pseudomonadati</taxon>
        <taxon>Pseudomonadota</taxon>
        <taxon>Alphaproteobacteria</taxon>
        <taxon>Hyphomicrobiales</taxon>
        <taxon>Methylopilaceae</taxon>
        <taxon>Hansschlegelia</taxon>
    </lineage>
</organism>
<keyword evidence="4" id="KW-1185">Reference proteome</keyword>
<dbReference type="AlphaFoldDB" id="A0A7W6D353"/>
<keyword evidence="1" id="KW-0812">Transmembrane</keyword>
<feature type="transmembrane region" description="Helical" evidence="1">
    <location>
        <begin position="242"/>
        <end position="264"/>
    </location>
</feature>
<dbReference type="PANTHER" id="PTHR33121">
    <property type="entry name" value="CYCLIC DI-GMP PHOSPHODIESTERASE PDEF"/>
    <property type="match status" value="1"/>
</dbReference>
<proteinExistence type="predicted"/>
<reference evidence="3 4" key="1">
    <citation type="submission" date="2020-08" db="EMBL/GenBank/DDBJ databases">
        <title>Genomic Encyclopedia of Type Strains, Phase IV (KMG-IV): sequencing the most valuable type-strain genomes for metagenomic binning, comparative biology and taxonomic classification.</title>
        <authorList>
            <person name="Goeker M."/>
        </authorList>
    </citation>
    <scope>NUCLEOTIDE SEQUENCE [LARGE SCALE GENOMIC DNA]</scope>
    <source>
        <strain evidence="3 4">DSM 25481</strain>
    </source>
</reference>
<dbReference type="InterPro" id="IPR035919">
    <property type="entry name" value="EAL_sf"/>
</dbReference>
<dbReference type="CDD" id="cd01948">
    <property type="entry name" value="EAL"/>
    <property type="match status" value="1"/>
</dbReference>
<dbReference type="GO" id="GO:0071111">
    <property type="term" value="F:cyclic-guanylate-specific phosphodiesterase activity"/>
    <property type="evidence" value="ECO:0007669"/>
    <property type="project" value="InterPro"/>
</dbReference>
<name>A0A7W6D353_9HYPH</name>
<dbReference type="InterPro" id="IPR050706">
    <property type="entry name" value="Cyclic-di-GMP_PDE-like"/>
</dbReference>
<keyword evidence="1" id="KW-1133">Transmembrane helix</keyword>
<dbReference type="PANTHER" id="PTHR33121:SF56">
    <property type="entry name" value="SIGNALLING PROTEIN WITH EAL AND C2 DOMAINS"/>
    <property type="match status" value="1"/>
</dbReference>
<dbReference type="Pfam" id="PF00563">
    <property type="entry name" value="EAL"/>
    <property type="match status" value="1"/>
</dbReference>
<dbReference type="Proteomes" id="UP000528964">
    <property type="component" value="Unassembled WGS sequence"/>
</dbReference>
<dbReference type="InterPro" id="IPR001633">
    <property type="entry name" value="EAL_dom"/>
</dbReference>
<protein>
    <submittedName>
        <fullName evidence="3">EAL domain-containing protein (Putative c-di-GMP-specific phosphodiesterase class I)</fullName>
    </submittedName>
</protein>
<dbReference type="PROSITE" id="PS50883">
    <property type="entry name" value="EAL"/>
    <property type="match status" value="1"/>
</dbReference>
<dbReference type="EMBL" id="JACIDR010000001">
    <property type="protein sequence ID" value="MBB3972313.1"/>
    <property type="molecule type" value="Genomic_DNA"/>
</dbReference>
<dbReference type="RefSeq" id="WP_183394100.1">
    <property type="nucleotide sequence ID" value="NZ_JACIDR010000001.1"/>
</dbReference>
<dbReference type="Gene3D" id="3.20.20.450">
    <property type="entry name" value="EAL domain"/>
    <property type="match status" value="1"/>
</dbReference>
<evidence type="ECO:0000313" key="4">
    <source>
        <dbReference type="Proteomes" id="UP000528964"/>
    </source>
</evidence>
<evidence type="ECO:0000259" key="2">
    <source>
        <dbReference type="PROSITE" id="PS50883"/>
    </source>
</evidence>
<comment type="caution">
    <text evidence="3">The sequence shown here is derived from an EMBL/GenBank/DDBJ whole genome shotgun (WGS) entry which is preliminary data.</text>
</comment>
<keyword evidence="1" id="KW-0472">Membrane</keyword>
<dbReference type="SUPFAM" id="SSF141868">
    <property type="entry name" value="EAL domain-like"/>
    <property type="match status" value="1"/>
</dbReference>
<dbReference type="SMART" id="SM00052">
    <property type="entry name" value="EAL"/>
    <property type="match status" value="1"/>
</dbReference>
<evidence type="ECO:0000313" key="3">
    <source>
        <dbReference type="EMBL" id="MBB3972313.1"/>
    </source>
</evidence>
<sequence>MIRDGGHSWRKALLGGLAVALAPVLGLNVLLAVNFVTASQRDADGVAAEALGFVEERLDNASAAVIALALKGVSDCEPAEATAVQAAWRRAPQISEIAVVDAAGAATCSALGTPRVVRRASAEHEAISPELALSTVTAGENGAQRFIRLQWRYPAGDGLRALVPGDQLFPKFLRARGSAAFAVQVVMLDGPVVARRLLDPALAEPQPSIIPSVHAASASSRYPIRVDVDMPGGAISQANKSLFVYANLSGLLFAALTVAGAVLLSRRSGGPVREIHDGIRRGEFIPYYQPVIDIVTGRLTGCEVLVRWRKRDGSIVPPGRFISLAEASGEIFPMTLALMEAARDDLAAFYCDRPHLKLGFNLFAGHFDDVTIADEVEAIFSGSSIRMGQLMFEVTERQPLHDIRRARQVIARLQDLGARVALDDVGTGHGGLSYLLKLGVDVMKMDKMFVDAIGTDRYSVAIVDSLVKLAEDMNLDLIAEGVETIEQVEYLRAKGVRLAQGYVFAPPLPASSFLALVEAMAPLAREVEDAPKRLASA</sequence>
<evidence type="ECO:0000256" key="1">
    <source>
        <dbReference type="SAM" id="Phobius"/>
    </source>
</evidence>
<gene>
    <name evidence="3" type="ORF">GGR24_000946</name>
</gene>
<accession>A0A7W6D353</accession>